<reference evidence="1" key="1">
    <citation type="submission" date="2024-09" db="EMBL/GenBank/DDBJ databases">
        <title>Black Yeasts Isolated from many extreme environments.</title>
        <authorList>
            <person name="Coleine C."/>
            <person name="Stajich J.E."/>
            <person name="Selbmann L."/>
        </authorList>
    </citation>
    <scope>NUCLEOTIDE SEQUENCE</scope>
    <source>
        <strain evidence="1">CCFEE 5737</strain>
    </source>
</reference>
<name>A0ACC3DBT4_9PEZI</name>
<organism evidence="1 2">
    <name type="scientific">Coniosporium uncinatum</name>
    <dbReference type="NCBI Taxonomy" id="93489"/>
    <lineage>
        <taxon>Eukaryota</taxon>
        <taxon>Fungi</taxon>
        <taxon>Dikarya</taxon>
        <taxon>Ascomycota</taxon>
        <taxon>Pezizomycotina</taxon>
        <taxon>Dothideomycetes</taxon>
        <taxon>Dothideomycetes incertae sedis</taxon>
        <taxon>Coniosporium</taxon>
    </lineage>
</organism>
<evidence type="ECO:0000313" key="1">
    <source>
        <dbReference type="EMBL" id="KAK3064941.1"/>
    </source>
</evidence>
<dbReference type="Proteomes" id="UP001186974">
    <property type="component" value="Unassembled WGS sequence"/>
</dbReference>
<sequence>MAKTSHPNTPSVATAAPTNAVMLECCVCCEEYLEDDFELHCWEHPMCNACIKQMFELALHDTSAFPASCCRARHRIPIRLFQDILDPDLVKAYKQKIQEHDVPETVRVYCSNATCSAFLPRAQFEEKSYSTTAKCSSCDLITCVGCESVWEGCNQECDFENSGTRPPAYGPDCRIKKCPYCRQFLEHDGACNHMTCKCGREWRFLCLEDWSTASSDNEHSCPLYNDPEYDEEGFEIEARGLNRDTGLDREGYNRRGYNQYGEYRAASAVLDNNGFVEDRPPWVDVAYEEEDIRHDEDEDHFDDRQYDLDEGADHNLDRDGDYDGFMKNDAHVLEAAIPEADADNLDEAQHQNVEPELPRPQTPPYQPVPPSLPPFSQINCDNQWVYRPGGGSCSLCHWYVDRFTQNCSTCAAQVCRSCSYDYLGNLEYNAPGGSGMTIDLLDRRAEIEYSERHPFEPLRGGHYEDVGYDTDRLHERYEAGFNERHPFLYENFGTEALYGRADETYNADIPRAIVLQTDRGFELVHGDPTVFEYLDLDVEC</sequence>
<dbReference type="EMBL" id="JAWDJW010006392">
    <property type="protein sequence ID" value="KAK3064941.1"/>
    <property type="molecule type" value="Genomic_DNA"/>
</dbReference>
<evidence type="ECO:0000313" key="2">
    <source>
        <dbReference type="Proteomes" id="UP001186974"/>
    </source>
</evidence>
<gene>
    <name evidence="1" type="ORF">LTS18_001735</name>
</gene>
<accession>A0ACC3DBT4</accession>
<comment type="caution">
    <text evidence="1">The sequence shown here is derived from an EMBL/GenBank/DDBJ whole genome shotgun (WGS) entry which is preliminary data.</text>
</comment>
<protein>
    <submittedName>
        <fullName evidence="1">Uncharacterized protein</fullName>
    </submittedName>
</protein>
<keyword evidence="2" id="KW-1185">Reference proteome</keyword>
<proteinExistence type="predicted"/>